<proteinExistence type="predicted"/>
<evidence type="ECO:0000313" key="1">
    <source>
        <dbReference type="Proteomes" id="UP000095284"/>
    </source>
</evidence>
<dbReference type="WBParaSite" id="BXY_0238500.1">
    <property type="protein sequence ID" value="BXY_0238500.1"/>
    <property type="gene ID" value="BXY_0238500"/>
</dbReference>
<evidence type="ECO:0000313" key="2">
    <source>
        <dbReference type="WBParaSite" id="BXY_0238500.1"/>
    </source>
</evidence>
<sequence length="312" mass="34212">MLLSSLRIRNGIDFGGQECEQRALTPSSCCPSLSSTDLDAHLDRTVVEDMEETEFSNVLTYTIPMFVVLILFCCMLKLYVKWTGGWKNCHRQRTLSENSSASTTVSINTDMVIHQPSGPNLPVIPFEITEFDGSAFFTVPFLLERFPPKYEDAIKLPSPLPPRRASVAVPLPPPPFYEGTSSNGSGFADAPPSYWTLPRLGTGNQSGSNDIYRNMTTSINMPATSSSCNMYSQLDTQKVQNSTGSTASLVRHAPLTQSLSDSVQLARTHEMGMVHRQSTASSPVQLIPPLPGAVVESPEGIHELRVDELEKN</sequence>
<protein>
    <submittedName>
        <fullName evidence="2">Conserved plasma membrane protein</fullName>
    </submittedName>
</protein>
<dbReference type="Proteomes" id="UP000095284">
    <property type="component" value="Unplaced"/>
</dbReference>
<name>A0A1I7RNU6_BURXY</name>
<organism evidence="1 2">
    <name type="scientific">Bursaphelenchus xylophilus</name>
    <name type="common">Pinewood nematode worm</name>
    <name type="synonym">Aphelenchoides xylophilus</name>
    <dbReference type="NCBI Taxonomy" id="6326"/>
    <lineage>
        <taxon>Eukaryota</taxon>
        <taxon>Metazoa</taxon>
        <taxon>Ecdysozoa</taxon>
        <taxon>Nematoda</taxon>
        <taxon>Chromadorea</taxon>
        <taxon>Rhabditida</taxon>
        <taxon>Tylenchina</taxon>
        <taxon>Tylenchomorpha</taxon>
        <taxon>Aphelenchoidea</taxon>
        <taxon>Aphelenchoididae</taxon>
        <taxon>Bursaphelenchus</taxon>
    </lineage>
</organism>
<accession>A0A1I7RNU6</accession>
<dbReference type="AlphaFoldDB" id="A0A1I7RNU6"/>
<reference evidence="2" key="1">
    <citation type="submission" date="2016-11" db="UniProtKB">
        <authorList>
            <consortium name="WormBaseParasite"/>
        </authorList>
    </citation>
    <scope>IDENTIFICATION</scope>
</reference>